<dbReference type="Gene3D" id="3.40.50.300">
    <property type="entry name" value="P-loop containing nucleotide triphosphate hydrolases"/>
    <property type="match status" value="1"/>
</dbReference>
<protein>
    <submittedName>
        <fullName evidence="2">AAA family ATPase</fullName>
    </submittedName>
</protein>
<sequence length="603" mass="69988">MIKIKKLRDLESLYDATQQNIKVNEMKLMNDIILPSQFKKAFSDEKPGDILFKKYTAVYTATKGLHIYLANQWFYLASLTAEYCSELLHYKKVLYEVFDEFEKNLSSDDKKELIKEAKNKSESDLASMIEGTEFYNLEQNQSEEEIKELLIKFISDENYSHAGKTIDRGDFFYSPILNLANVVAVSSNYIADLSAFFAENPQLNKILLDSFDELTSSVNLQDEYKNALITIDKPHQRIFFGAPGTGKSYQLNIEAEHYFRDNFERVTFHPDYMYGNFVGTFKPYTETLRTKDDGYKTDGDGNFEKRISYEFVPGPFLEQLIQAYAHPEESFLILIEEINRANVAAVFGDIFQLLDRKKDGESEYSIATSKELQDYLLMNESLSNLEEENPEVAEKLGSDFSRLYLPSNFYIWATMNSADQGVMPMDTAFKRRWEFTYLGVNKAANDKKFKEYEFLSSPTEKVKWDDYRRAINDVLIQFNVPEDKLLGPYFISESTLSSDDMEIKTNTIKEKVLMYLYEDVGRPYKTRLFADDAQSTYSSLGEKFDRDARNIFKKPLNIPAYRMVESQTSNSNYYDKSEDEEFGILYNSKALVAEEETDNKFRG</sequence>
<dbReference type="PANTHER" id="PTHR37291">
    <property type="entry name" value="5-METHYLCYTOSINE-SPECIFIC RESTRICTION ENZYME B"/>
    <property type="match status" value="1"/>
</dbReference>
<evidence type="ECO:0000259" key="1">
    <source>
        <dbReference type="Pfam" id="PF07728"/>
    </source>
</evidence>
<name>A0AAE9XIQ7_9LACT</name>
<dbReference type="Pfam" id="PF07728">
    <property type="entry name" value="AAA_5"/>
    <property type="match status" value="1"/>
</dbReference>
<proteinExistence type="predicted"/>
<dbReference type="GO" id="GO:0005524">
    <property type="term" value="F:ATP binding"/>
    <property type="evidence" value="ECO:0007669"/>
    <property type="project" value="InterPro"/>
</dbReference>
<dbReference type="PANTHER" id="PTHR37291:SF1">
    <property type="entry name" value="TYPE IV METHYL-DIRECTED RESTRICTION ENZYME ECOKMCRB SUBUNIT"/>
    <property type="match status" value="1"/>
</dbReference>
<organism evidence="2 3">
    <name type="scientific">Aerococcus urinaeequi</name>
    <dbReference type="NCBI Taxonomy" id="51665"/>
    <lineage>
        <taxon>Bacteria</taxon>
        <taxon>Bacillati</taxon>
        <taxon>Bacillota</taxon>
        <taxon>Bacilli</taxon>
        <taxon>Lactobacillales</taxon>
        <taxon>Aerococcaceae</taxon>
        <taxon>Aerococcus</taxon>
    </lineage>
</organism>
<dbReference type="GO" id="GO:0016887">
    <property type="term" value="F:ATP hydrolysis activity"/>
    <property type="evidence" value="ECO:0007669"/>
    <property type="project" value="InterPro"/>
</dbReference>
<dbReference type="InterPro" id="IPR011704">
    <property type="entry name" value="ATPase_dyneun-rel_AAA"/>
</dbReference>
<dbReference type="SUPFAM" id="SSF52540">
    <property type="entry name" value="P-loop containing nucleoside triphosphate hydrolases"/>
    <property type="match status" value="1"/>
</dbReference>
<dbReference type="AlphaFoldDB" id="A0AAE9XIQ7"/>
<dbReference type="RefSeq" id="WP_271735844.1">
    <property type="nucleotide sequence ID" value="NZ_CP116590.1"/>
</dbReference>
<feature type="domain" description="ATPase dynein-related AAA" evidence="1">
    <location>
        <begin position="238"/>
        <end position="432"/>
    </location>
</feature>
<evidence type="ECO:0000313" key="3">
    <source>
        <dbReference type="Proteomes" id="UP001179483"/>
    </source>
</evidence>
<accession>A0AAE9XIQ7</accession>
<dbReference type="InterPro" id="IPR027417">
    <property type="entry name" value="P-loop_NTPase"/>
</dbReference>
<dbReference type="EMBL" id="CP116590">
    <property type="protein sequence ID" value="WCG37616.1"/>
    <property type="molecule type" value="Genomic_DNA"/>
</dbReference>
<dbReference type="InterPro" id="IPR052934">
    <property type="entry name" value="Methyl-DNA_Rec/Restrict_Enz"/>
</dbReference>
<reference evidence="2" key="1">
    <citation type="submission" date="2023-01" db="EMBL/GenBank/DDBJ databases">
        <title>Oxazolidinone resistance genes in florfenicol resistant enterococci from beef cattle and veal calves at slaughter.</title>
        <authorList>
            <person name="Biggel M."/>
        </authorList>
    </citation>
    <scope>NUCLEOTIDE SEQUENCE</scope>
    <source>
        <strain evidence="2">K79-1</strain>
    </source>
</reference>
<gene>
    <name evidence="2" type="ORF">PML80_08890</name>
</gene>
<dbReference type="REBASE" id="688563">
    <property type="entry name" value="R2.AurK791ORF8895P"/>
</dbReference>
<evidence type="ECO:0000313" key="2">
    <source>
        <dbReference type="EMBL" id="WCG37616.1"/>
    </source>
</evidence>
<dbReference type="Proteomes" id="UP001179483">
    <property type="component" value="Chromosome"/>
</dbReference>